<dbReference type="InterPro" id="IPR005754">
    <property type="entry name" value="Sortase"/>
</dbReference>
<sequence>MPSAKMFRDLDELKQGDRFIVQVLGETYTYEVNEIDVVEPHQTEWLDMEENKEQVTLLTCDPYMINTHRMLVTGERVENETDTNIDNESNASEKDEKSFIKTYTLWILLAVIITILIFLIVKRRKKKQD</sequence>
<dbReference type="NCBIfam" id="TIGR01076">
    <property type="entry name" value="sortase_fam"/>
    <property type="match status" value="1"/>
</dbReference>
<dbReference type="InterPro" id="IPR023365">
    <property type="entry name" value="Sortase_dom-sf"/>
</dbReference>
<dbReference type="Proteomes" id="UP000030401">
    <property type="component" value="Unassembled WGS sequence"/>
</dbReference>
<evidence type="ECO:0000256" key="1">
    <source>
        <dbReference type="ARBA" id="ARBA00022801"/>
    </source>
</evidence>
<dbReference type="Pfam" id="PF04203">
    <property type="entry name" value="Sortase"/>
    <property type="match status" value="1"/>
</dbReference>
<evidence type="ECO:0000313" key="4">
    <source>
        <dbReference type="Proteomes" id="UP000030401"/>
    </source>
</evidence>
<keyword evidence="4" id="KW-1185">Reference proteome</keyword>
<keyword evidence="1" id="KW-0378">Hydrolase</keyword>
<name>A0A0A5HMB7_9BACI</name>
<feature type="transmembrane region" description="Helical" evidence="2">
    <location>
        <begin position="103"/>
        <end position="121"/>
    </location>
</feature>
<evidence type="ECO:0000256" key="2">
    <source>
        <dbReference type="SAM" id="Phobius"/>
    </source>
</evidence>
<protein>
    <submittedName>
        <fullName evidence="3">Sortase</fullName>
    </submittedName>
</protein>
<dbReference type="eggNOG" id="COG3764">
    <property type="taxonomic scope" value="Bacteria"/>
</dbReference>
<dbReference type="EMBL" id="AVPG01000031">
    <property type="protein sequence ID" value="KGX84772.1"/>
    <property type="molecule type" value="Genomic_DNA"/>
</dbReference>
<reference evidence="3 4" key="1">
    <citation type="submission" date="2013-08" db="EMBL/GenBank/DDBJ databases">
        <authorList>
            <person name="Huang J."/>
            <person name="Wang G."/>
        </authorList>
    </citation>
    <scope>NUCLEOTIDE SEQUENCE [LARGE SCALE GENOMIC DNA]</scope>
    <source>
        <strain evidence="3 4">JSM 072002</strain>
    </source>
</reference>
<keyword evidence="2" id="KW-0812">Transmembrane</keyword>
<organism evidence="3 4">
    <name type="scientific">Pontibacillus litoralis JSM 072002</name>
    <dbReference type="NCBI Taxonomy" id="1385512"/>
    <lineage>
        <taxon>Bacteria</taxon>
        <taxon>Bacillati</taxon>
        <taxon>Bacillota</taxon>
        <taxon>Bacilli</taxon>
        <taxon>Bacillales</taxon>
        <taxon>Bacillaceae</taxon>
        <taxon>Pontibacillus</taxon>
    </lineage>
</organism>
<keyword evidence="2" id="KW-1133">Transmembrane helix</keyword>
<accession>A0A0A5HMB7</accession>
<proteinExistence type="predicted"/>
<dbReference type="STRING" id="1385512.N784_11820"/>
<dbReference type="GO" id="GO:0016787">
    <property type="term" value="F:hydrolase activity"/>
    <property type="evidence" value="ECO:0007669"/>
    <property type="project" value="UniProtKB-KW"/>
</dbReference>
<keyword evidence="2" id="KW-0472">Membrane</keyword>
<dbReference type="SUPFAM" id="SSF63817">
    <property type="entry name" value="Sortase"/>
    <property type="match status" value="1"/>
</dbReference>
<evidence type="ECO:0000313" key="3">
    <source>
        <dbReference type="EMBL" id="KGX84772.1"/>
    </source>
</evidence>
<dbReference type="AlphaFoldDB" id="A0A0A5HMB7"/>
<gene>
    <name evidence="3" type="ORF">N784_11820</name>
</gene>
<comment type="caution">
    <text evidence="3">The sequence shown here is derived from an EMBL/GenBank/DDBJ whole genome shotgun (WGS) entry which is preliminary data.</text>
</comment>
<dbReference type="Gene3D" id="2.40.260.10">
    <property type="entry name" value="Sortase"/>
    <property type="match status" value="1"/>
</dbReference>